<proteinExistence type="predicted"/>
<dbReference type="AlphaFoldDB" id="A0A917XV67"/>
<dbReference type="RefSeq" id="WP_229782600.1">
    <property type="nucleotide sequence ID" value="NZ_BMOS01000007.1"/>
</dbReference>
<evidence type="ECO:0008006" key="4">
    <source>
        <dbReference type="Google" id="ProtNLM"/>
    </source>
</evidence>
<accession>A0A917XV67</accession>
<gene>
    <name evidence="2" type="ORF">GCM10007971_13350</name>
</gene>
<evidence type="ECO:0000256" key="1">
    <source>
        <dbReference type="SAM" id="MobiDB-lite"/>
    </source>
</evidence>
<protein>
    <recommendedName>
        <fullName evidence="4">Replication terminator protein</fullName>
    </recommendedName>
</protein>
<dbReference type="EMBL" id="BMOS01000007">
    <property type="protein sequence ID" value="GGN55005.1"/>
    <property type="molecule type" value="Genomic_DNA"/>
</dbReference>
<sequence>MSQTKNIDLPLSQLGNGSIQEKLDIELQKVFDNIHDKNTEAQHKRTITIKLEFVPDENRHTIKVNSDFATKLAKIKGVSTTVLTGKDIKSGRVEARELKSDVPGQTYFDDDLQQKTDVGDPVDEEEKTKEKKVINLREGN</sequence>
<dbReference type="Proteomes" id="UP000624041">
    <property type="component" value="Unassembled WGS sequence"/>
</dbReference>
<organism evidence="2 3">
    <name type="scientific">Oceanobacillus indicireducens</name>
    <dbReference type="NCBI Taxonomy" id="1004261"/>
    <lineage>
        <taxon>Bacteria</taxon>
        <taxon>Bacillati</taxon>
        <taxon>Bacillota</taxon>
        <taxon>Bacilli</taxon>
        <taxon>Bacillales</taxon>
        <taxon>Bacillaceae</taxon>
        <taxon>Oceanobacillus</taxon>
    </lineage>
</organism>
<feature type="compositionally biased region" description="Basic and acidic residues" evidence="1">
    <location>
        <begin position="126"/>
        <end position="140"/>
    </location>
</feature>
<reference evidence="2" key="1">
    <citation type="journal article" date="2014" name="Int. J. Syst. Evol. Microbiol.">
        <title>Complete genome sequence of Corynebacterium casei LMG S-19264T (=DSM 44701T), isolated from a smear-ripened cheese.</title>
        <authorList>
            <consortium name="US DOE Joint Genome Institute (JGI-PGF)"/>
            <person name="Walter F."/>
            <person name="Albersmeier A."/>
            <person name="Kalinowski J."/>
            <person name="Ruckert C."/>
        </authorList>
    </citation>
    <scope>NUCLEOTIDE SEQUENCE</scope>
    <source>
        <strain evidence="2">JCM 17251</strain>
    </source>
</reference>
<keyword evidence="3" id="KW-1185">Reference proteome</keyword>
<feature type="region of interest" description="Disordered" evidence="1">
    <location>
        <begin position="99"/>
        <end position="140"/>
    </location>
</feature>
<reference evidence="2" key="2">
    <citation type="submission" date="2020-09" db="EMBL/GenBank/DDBJ databases">
        <authorList>
            <person name="Sun Q."/>
            <person name="Ohkuma M."/>
        </authorList>
    </citation>
    <scope>NUCLEOTIDE SEQUENCE</scope>
    <source>
        <strain evidence="2">JCM 17251</strain>
    </source>
</reference>
<evidence type="ECO:0000313" key="2">
    <source>
        <dbReference type="EMBL" id="GGN55005.1"/>
    </source>
</evidence>
<evidence type="ECO:0000313" key="3">
    <source>
        <dbReference type="Proteomes" id="UP000624041"/>
    </source>
</evidence>
<name>A0A917XV67_9BACI</name>
<comment type="caution">
    <text evidence="2">The sequence shown here is derived from an EMBL/GenBank/DDBJ whole genome shotgun (WGS) entry which is preliminary data.</text>
</comment>